<dbReference type="SUPFAM" id="SSF50346">
    <property type="entry name" value="PRC-barrel domain"/>
    <property type="match status" value="2"/>
</dbReference>
<dbReference type="Gene3D" id="3.90.50.10">
    <property type="entry name" value="Photosynthetic Reaction Center, subunit H, domain 2"/>
    <property type="match status" value="2"/>
</dbReference>
<dbReference type="GO" id="GO:0030077">
    <property type="term" value="C:plasma membrane light-harvesting complex"/>
    <property type="evidence" value="ECO:0007669"/>
    <property type="project" value="InterPro"/>
</dbReference>
<dbReference type="EMBL" id="AAOH01000007">
    <property type="protein sequence ID" value="EAR27118.1"/>
    <property type="molecule type" value="Genomic_DNA"/>
</dbReference>
<dbReference type="GO" id="GO:0019684">
    <property type="term" value="P:photosynthesis, light reaction"/>
    <property type="evidence" value="ECO:0007669"/>
    <property type="project" value="InterPro"/>
</dbReference>
<dbReference type="AlphaFoldDB" id="A4CDS6"/>
<evidence type="ECO:0000313" key="3">
    <source>
        <dbReference type="Proteomes" id="UP000006201"/>
    </source>
</evidence>
<name>A4CDS6_9GAMM</name>
<dbReference type="Pfam" id="PF05239">
    <property type="entry name" value="PRC"/>
    <property type="match status" value="1"/>
</dbReference>
<gene>
    <name evidence="2" type="ORF">PTD2_05590</name>
</gene>
<accession>A4CDS6</accession>
<protein>
    <recommendedName>
        <fullName evidence="1">PRC-barrel domain-containing protein</fullName>
    </recommendedName>
</protein>
<proteinExistence type="predicted"/>
<dbReference type="eggNOG" id="COG3861">
    <property type="taxonomic scope" value="Bacteria"/>
</dbReference>
<evidence type="ECO:0000313" key="2">
    <source>
        <dbReference type="EMBL" id="EAR27118.1"/>
    </source>
</evidence>
<feature type="domain" description="PRC-barrel" evidence="1">
    <location>
        <begin position="154"/>
        <end position="213"/>
    </location>
</feature>
<dbReference type="HOGENOM" id="CLU_1065156_0_0_6"/>
<dbReference type="OrthoDB" id="9793882at2"/>
<comment type="caution">
    <text evidence="2">The sequence shown here is derived from an EMBL/GenBank/DDBJ whole genome shotgun (WGS) entry which is preliminary data.</text>
</comment>
<keyword evidence="3" id="KW-1185">Reference proteome</keyword>
<dbReference type="RefSeq" id="WP_009838981.1">
    <property type="nucleotide sequence ID" value="NZ_AAOH01000007.1"/>
</dbReference>
<dbReference type="Proteomes" id="UP000006201">
    <property type="component" value="Unassembled WGS sequence"/>
</dbReference>
<sequence length="216" mass="24915">MLRSLNEIASFQLLGIDEEIGRCKDFLFDDQSWVIRYMLVDTNKWLPGGKKVLISPISLGEPDWEQHEFPINLTLERVKNSPSLEEHQPISHQYEVQLFKYYGYGNYWMGNDLWGTYPFPSPLVDAQVLENAAQVNTDDRHLRSTEELTGYGIQAQDKKIGHIDDFILNDESWSIPYIVVDTNNWLPGGRKVLISNVCIESINWDKHSITVKLSAE</sequence>
<dbReference type="InterPro" id="IPR011033">
    <property type="entry name" value="PRC_barrel-like_sf"/>
</dbReference>
<dbReference type="STRING" id="87626.PTD2_05590"/>
<organism evidence="2 3">
    <name type="scientific">Pseudoalteromonas tunicata D2</name>
    <dbReference type="NCBI Taxonomy" id="87626"/>
    <lineage>
        <taxon>Bacteria</taxon>
        <taxon>Pseudomonadati</taxon>
        <taxon>Pseudomonadota</taxon>
        <taxon>Gammaproteobacteria</taxon>
        <taxon>Alteromonadales</taxon>
        <taxon>Pseudoalteromonadaceae</taxon>
        <taxon>Pseudoalteromonas</taxon>
    </lineage>
</organism>
<reference evidence="2 3" key="1">
    <citation type="submission" date="2006-02" db="EMBL/GenBank/DDBJ databases">
        <authorList>
            <person name="Moran M.A."/>
            <person name="Kjelleberg S."/>
            <person name="Egan S."/>
            <person name="Saunders N."/>
            <person name="Thomas T."/>
            <person name="Ferriera S."/>
            <person name="Johnson J."/>
            <person name="Kravitz S."/>
            <person name="Halpern A."/>
            <person name="Remington K."/>
            <person name="Beeson K."/>
            <person name="Tran B."/>
            <person name="Rogers Y.-H."/>
            <person name="Friedman R."/>
            <person name="Venter J.C."/>
        </authorList>
    </citation>
    <scope>NUCLEOTIDE SEQUENCE [LARGE SCALE GENOMIC DNA]</scope>
    <source>
        <strain evidence="2 3">D2</strain>
    </source>
</reference>
<dbReference type="InterPro" id="IPR027275">
    <property type="entry name" value="PRC-brl_dom"/>
</dbReference>
<dbReference type="InterPro" id="IPR014747">
    <property type="entry name" value="Bac_photo_RC_H_C"/>
</dbReference>
<evidence type="ECO:0000259" key="1">
    <source>
        <dbReference type="Pfam" id="PF05239"/>
    </source>
</evidence>